<dbReference type="SUPFAM" id="SSF52540">
    <property type="entry name" value="P-loop containing nucleoside triphosphate hydrolases"/>
    <property type="match status" value="1"/>
</dbReference>
<accession>A0A060SAZ0</accession>
<gene>
    <name evidence="5" type="ORF">BN946_scf184817.g9</name>
</gene>
<dbReference type="InterPro" id="IPR027417">
    <property type="entry name" value="P-loop_NTPase"/>
</dbReference>
<dbReference type="Proteomes" id="UP000029665">
    <property type="component" value="Unassembled WGS sequence"/>
</dbReference>
<organism evidence="5 6">
    <name type="scientific">Pycnoporus cinnabarinus</name>
    <name type="common">Cinnabar-red polypore</name>
    <name type="synonym">Trametes cinnabarina</name>
    <dbReference type="NCBI Taxonomy" id="5643"/>
    <lineage>
        <taxon>Eukaryota</taxon>
        <taxon>Fungi</taxon>
        <taxon>Dikarya</taxon>
        <taxon>Basidiomycota</taxon>
        <taxon>Agaricomycotina</taxon>
        <taxon>Agaricomycetes</taxon>
        <taxon>Polyporales</taxon>
        <taxon>Polyporaceae</taxon>
        <taxon>Trametes</taxon>
    </lineage>
</organism>
<feature type="domain" description="Nephrocystin 3-like N-terminal" evidence="4">
    <location>
        <begin position="250"/>
        <end position="401"/>
    </location>
</feature>
<comment type="caution">
    <text evidence="5">The sequence shown here is derived from an EMBL/GenBank/DDBJ whole genome shotgun (WGS) entry which is preliminary data.</text>
</comment>
<dbReference type="PROSITE" id="PS50082">
    <property type="entry name" value="WD_REPEATS_2"/>
    <property type="match status" value="5"/>
</dbReference>
<dbReference type="InterPro" id="IPR015943">
    <property type="entry name" value="WD40/YVTN_repeat-like_dom_sf"/>
</dbReference>
<dbReference type="Pfam" id="PF24883">
    <property type="entry name" value="NPHP3_N"/>
    <property type="match status" value="1"/>
</dbReference>
<dbReference type="InterPro" id="IPR036322">
    <property type="entry name" value="WD40_repeat_dom_sf"/>
</dbReference>
<keyword evidence="1 3" id="KW-0853">WD repeat</keyword>
<evidence type="ECO:0000313" key="6">
    <source>
        <dbReference type="Proteomes" id="UP000029665"/>
    </source>
</evidence>
<feature type="repeat" description="WD" evidence="3">
    <location>
        <begin position="943"/>
        <end position="983"/>
    </location>
</feature>
<dbReference type="STRING" id="5643.A0A060SAZ0"/>
<sequence length="1485" mass="163557">MDGSGESQGRDIIKATANAVLIVLKAIKEGSPACPPLQGAVGALLVVVEAYQKFSSAADGVKTLQAHIVNLEQAIKRLIPTDYAKCPDALKKRFEDFARSKVQSVADSARKLQSQGLAARLLNASDNAEATESYSLTASQLEGTIAVELNVYEMAQDVRQGFNTMDHRFDKVDQGIESVRGDISQLATDPIRSALRPVFQARFDYGLSVHVRCDADTRREVLAAICSWFRPNDPRLATLPRPLPLSDPITDSSILWIHALAGAGKSTLAQTVAEWWDEDQVLGASFFCARDGERSNILSIFRTIAYQLACRFPWFHDALIRVVKADLDIYSSLPSRQLQKLIVEPLQAARSEKKLPDNACIVVVIDALDECTDSDAVSTILKSLSLYISNLTPLKFVITSRPEENIARGFLLQTLLATTQNLSLTDIPDALAKRDVSNFFRRRFAEIRGRYSLGVGWPSDSHFDKLLLLSEGLFIYATTAILYVGDDRIRDPEGQLASLLESGSAAAAAISTIGSGSTSPLWRLDALYEQVLQKAAEKLGTSLQARLKAILGTIILAEERLKPMSVEDLLRFPSGDLRRILPVLNAVLITPVADDEHTPIRLIHLSFSNFLVDPSRCKSSDFLITPHLQHTFIALRCLETMQSSLKHNVCEIDSSHDHLFNIDIPGLSEAVARFLPPALQYACKYWSSHLCRAELGQELLSALDKFCNNHLLHWLEALSLMDSVEIAVEALQSAQRLLQVPTIPSTDVPALLNECERITRAFYPAIAASFFQVYKSALAFSPASSLLRRRYSTEVLNVVRICVGLDRTWSSALSTTVADDRSLRSVGFSQDGKYVVSGGDDNKIRLWKTQTGKELRTFEGHLGAITSVSFSPTGREILSGSSDKTVKLWDVVTGACLRTWQPRSSGQLILVAWSLDGTLIASGCDEGKVFVWSVASSEAPTGLGWHHDRVRGLVFTLDRTLLSASDDKTCNMWDTHRAKLLRSLKHTSRVRCVAVSPDNRLVACGVEQDEIAIWTRADGRRLFSLKCPSDPRSLAFFSNDILASAHVEGELCILWNVPRKVPLELLNDVESSSVAFSPDCTHVAAGTSDAHGKPPPPLIRLGRDFVHPTKLSEAVLREDKQGDPNRSGPLSSVAISPTGQLLLVHVEAAKKTRLYDISKGRYTHTIKHGRISGCFSIAWSPAGNFIASGGYDGTVCVWDSRTGRCIRTYAEQTSCVKAVVFTPDEQQVISASYCGTIRRFHIHKSMSEELFRCDGALTALALSSSQRWMLSATSDLFPPGTSNLDLLAGPSQQPHKQYGVHATLRLHDASGRVVWMENYQGRVASLAFSEDCSRVLAGNEEGETFLYDLTQLILVYDSTTHPAQPPLVPGHRFHSGSTRPVKQISFSHDGRYIVTERSYTPLSPELRPPREGGPHSSLLPAYCLDSDGWLWCINTDSEPRRICWVSPKLRPQNYGHRLSQWSVVGHTIAIIATDGRLVIIDASCC</sequence>
<reference evidence="5" key="1">
    <citation type="submission" date="2014-01" db="EMBL/GenBank/DDBJ databases">
        <title>The genome of the white-rot fungus Pycnoporus cinnabarinus: a basidiomycete model with a versatile arsenal for lignocellulosic biomass breakdown.</title>
        <authorList>
            <person name="Levasseur A."/>
            <person name="Lomascolo A."/>
            <person name="Ruiz-Duenas F.J."/>
            <person name="Uzan E."/>
            <person name="Piumi F."/>
            <person name="Kues U."/>
            <person name="Ram A.F.J."/>
            <person name="Murat C."/>
            <person name="Haon M."/>
            <person name="Benoit I."/>
            <person name="Arfi Y."/>
            <person name="Chevret D."/>
            <person name="Drula E."/>
            <person name="Kwon M.J."/>
            <person name="Gouret P."/>
            <person name="Lesage-Meessen L."/>
            <person name="Lombard V."/>
            <person name="Mariette J."/>
            <person name="Noirot C."/>
            <person name="Park J."/>
            <person name="Patyshakuliyeva A."/>
            <person name="Wieneger R.A.B."/>
            <person name="Wosten H.A.B."/>
            <person name="Martin F."/>
            <person name="Coutinho P.M."/>
            <person name="de Vries R."/>
            <person name="Martinez A.T."/>
            <person name="Klopp C."/>
            <person name="Pontarotti P."/>
            <person name="Henrissat B."/>
            <person name="Record E."/>
        </authorList>
    </citation>
    <scope>NUCLEOTIDE SEQUENCE [LARGE SCALE GENOMIC DNA]</scope>
    <source>
        <strain evidence="5">BRFM137</strain>
    </source>
</reference>
<keyword evidence="2" id="KW-0677">Repeat</keyword>
<evidence type="ECO:0000313" key="5">
    <source>
        <dbReference type="EMBL" id="CDO69449.1"/>
    </source>
</evidence>
<dbReference type="InterPro" id="IPR019775">
    <property type="entry name" value="WD40_repeat_CS"/>
</dbReference>
<dbReference type="InterPro" id="IPR020472">
    <property type="entry name" value="WD40_PAC1"/>
</dbReference>
<dbReference type="HOGENOM" id="CLU_000288_6_3_1"/>
<protein>
    <recommendedName>
        <fullName evidence="4">Nephrocystin 3-like N-terminal domain-containing protein</fullName>
    </recommendedName>
</protein>
<dbReference type="OrthoDB" id="3228837at2759"/>
<dbReference type="PROSITE" id="PS00678">
    <property type="entry name" value="WD_REPEATS_1"/>
    <property type="match status" value="2"/>
</dbReference>
<dbReference type="SUPFAM" id="SSF50978">
    <property type="entry name" value="WD40 repeat-like"/>
    <property type="match status" value="2"/>
</dbReference>
<dbReference type="PROSITE" id="PS50294">
    <property type="entry name" value="WD_REPEATS_REGION"/>
    <property type="match status" value="3"/>
</dbReference>
<dbReference type="InterPro" id="IPR059179">
    <property type="entry name" value="MLKL-like_MCAfunc"/>
</dbReference>
<dbReference type="EMBL" id="CCBP010000044">
    <property type="protein sequence ID" value="CDO69449.1"/>
    <property type="molecule type" value="Genomic_DNA"/>
</dbReference>
<evidence type="ECO:0000256" key="1">
    <source>
        <dbReference type="ARBA" id="ARBA00022574"/>
    </source>
</evidence>
<dbReference type="PANTHER" id="PTHR19848">
    <property type="entry name" value="WD40 REPEAT PROTEIN"/>
    <property type="match status" value="1"/>
</dbReference>
<evidence type="ECO:0000256" key="3">
    <source>
        <dbReference type="PROSITE-ProRule" id="PRU00221"/>
    </source>
</evidence>
<dbReference type="InterPro" id="IPR001680">
    <property type="entry name" value="WD40_rpt"/>
</dbReference>
<dbReference type="Gene3D" id="2.130.10.10">
    <property type="entry name" value="YVTN repeat-like/Quinoprotein amine dehydrogenase"/>
    <property type="match status" value="4"/>
</dbReference>
<evidence type="ECO:0000256" key="2">
    <source>
        <dbReference type="ARBA" id="ARBA00022737"/>
    </source>
</evidence>
<proteinExistence type="predicted"/>
<dbReference type="OMA" id="AHSDWVE"/>
<dbReference type="Gene3D" id="3.40.50.300">
    <property type="entry name" value="P-loop containing nucleotide triphosphate hydrolases"/>
    <property type="match status" value="1"/>
</dbReference>
<dbReference type="PANTHER" id="PTHR19848:SF8">
    <property type="entry name" value="F-BOX AND WD REPEAT DOMAIN CONTAINING 7"/>
    <property type="match status" value="1"/>
</dbReference>
<keyword evidence="6" id="KW-1185">Reference proteome</keyword>
<feature type="repeat" description="WD" evidence="3">
    <location>
        <begin position="858"/>
        <end position="899"/>
    </location>
</feature>
<feature type="repeat" description="WD" evidence="3">
    <location>
        <begin position="816"/>
        <end position="857"/>
    </location>
</feature>
<feature type="repeat" description="WD" evidence="3">
    <location>
        <begin position="983"/>
        <end position="1024"/>
    </location>
</feature>
<evidence type="ECO:0000259" key="4">
    <source>
        <dbReference type="Pfam" id="PF24883"/>
    </source>
</evidence>
<dbReference type="CDD" id="cd00200">
    <property type="entry name" value="WD40"/>
    <property type="match status" value="1"/>
</dbReference>
<dbReference type="InterPro" id="IPR056884">
    <property type="entry name" value="NPHP3-like_N"/>
</dbReference>
<dbReference type="CDD" id="cd21037">
    <property type="entry name" value="MLKL_NTD"/>
    <property type="match status" value="1"/>
</dbReference>
<dbReference type="Pfam" id="PF00400">
    <property type="entry name" value="WD40"/>
    <property type="match status" value="7"/>
</dbReference>
<name>A0A060SAZ0_PYCCI</name>
<feature type="repeat" description="WD" evidence="3">
    <location>
        <begin position="1176"/>
        <end position="1208"/>
    </location>
</feature>
<dbReference type="PRINTS" id="PR00320">
    <property type="entry name" value="GPROTEINBRPT"/>
</dbReference>
<dbReference type="SMART" id="SM00320">
    <property type="entry name" value="WD40"/>
    <property type="match status" value="10"/>
</dbReference>